<dbReference type="PANTHER" id="PTHR33507:SF4">
    <property type="entry name" value="NODULATION COMPETITIVENESS PROTEIN NFED"/>
    <property type="match status" value="1"/>
</dbReference>
<feature type="transmembrane region" description="Helical" evidence="5">
    <location>
        <begin position="269"/>
        <end position="288"/>
    </location>
</feature>
<dbReference type="EMBL" id="FO203522">
    <property type="protein sequence ID" value="CCO23015.1"/>
    <property type="molecule type" value="Genomic_DNA"/>
</dbReference>
<feature type="transmembrane region" description="Helical" evidence="5">
    <location>
        <begin position="343"/>
        <end position="366"/>
    </location>
</feature>
<dbReference type="Pfam" id="PF01957">
    <property type="entry name" value="NfeD"/>
    <property type="match status" value="1"/>
</dbReference>
<evidence type="ECO:0000256" key="1">
    <source>
        <dbReference type="ARBA" id="ARBA00004141"/>
    </source>
</evidence>
<dbReference type="InterPro" id="IPR056738">
    <property type="entry name" value="NfeD1b_N"/>
</dbReference>
<sequence>MMNRKCLSTIFSFLIIALAIIIIHPALVMAEKGISLLYADIDGSISPAQVELLEDIIGRAVDDDHDLILLRLDTPGGLGSSMRDMVKIMMISDIPVCVWVGPEGAHAASAGAFIVAAAEVAAMAPGTTLGAASPVSSSGDDLPETMNKKVKNDMVSLIKGIARKRGRNFEWYAKAVNEGVSLSAQEAATLNVINFMASSVDDFLEQLGAKGVLLKGDKVKFSLTDVQVFRHEPGLRYSVLSWLLDPQVAYFLLIGGILGIFFELSHPGAILPGVVGGFCFVTALYAMSILPTNAAGLILLLFGAVLFILEAFIVSYGLLSVAAIISLFIGSLVLFRGGEMQQIPLGTIIGTVLSFSAFSGTIVYLVSKAQLKGTGMGLQAMVGLEGEVIKLQGRKMKVRVRGEIWKAVSDGSGAFEPGTVIEVVQADGLLLRVVKKS</sequence>
<feature type="domain" description="NfeD-like C-terminal" evidence="6">
    <location>
        <begin position="379"/>
        <end position="435"/>
    </location>
</feature>
<feature type="transmembrane region" description="Helical" evidence="5">
    <location>
        <begin position="294"/>
        <end position="313"/>
    </location>
</feature>
<name>L0RA04_9BACT</name>
<feature type="domain" description="NfeD1b N-terminal" evidence="8">
    <location>
        <begin position="50"/>
        <end position="192"/>
    </location>
</feature>
<feature type="domain" description="NfeD integral membrane" evidence="7">
    <location>
        <begin position="248"/>
        <end position="364"/>
    </location>
</feature>
<dbReference type="InterPro" id="IPR029045">
    <property type="entry name" value="ClpP/crotonase-like_dom_sf"/>
</dbReference>
<evidence type="ECO:0000256" key="4">
    <source>
        <dbReference type="ARBA" id="ARBA00023136"/>
    </source>
</evidence>
<proteinExistence type="predicted"/>
<dbReference type="Proteomes" id="UP000010808">
    <property type="component" value="Chromosome"/>
</dbReference>
<dbReference type="AlphaFoldDB" id="L0RA04"/>
<dbReference type="Pfam" id="PF25145">
    <property type="entry name" value="NfeD1b_N"/>
    <property type="match status" value="1"/>
</dbReference>
<dbReference type="InterPro" id="IPR056739">
    <property type="entry name" value="NfeD_membrane"/>
</dbReference>
<feature type="transmembrane region" description="Helical" evidence="5">
    <location>
        <begin position="318"/>
        <end position="337"/>
    </location>
</feature>
<dbReference type="OrthoDB" id="5289056at2"/>
<dbReference type="Gene3D" id="2.40.50.140">
    <property type="entry name" value="Nucleic acid-binding proteins"/>
    <property type="match status" value="1"/>
</dbReference>
<dbReference type="KEGG" id="dhy:DESAM_20728"/>
<dbReference type="STRING" id="1121451.DESAM_20728"/>
<evidence type="ECO:0000256" key="5">
    <source>
        <dbReference type="SAM" id="Phobius"/>
    </source>
</evidence>
<dbReference type="GO" id="GO:0016020">
    <property type="term" value="C:membrane"/>
    <property type="evidence" value="ECO:0007669"/>
    <property type="project" value="UniProtKB-SubCell"/>
</dbReference>
<dbReference type="InterPro" id="IPR012340">
    <property type="entry name" value="NA-bd_OB-fold"/>
</dbReference>
<keyword evidence="2 5" id="KW-0812">Transmembrane</keyword>
<evidence type="ECO:0000256" key="2">
    <source>
        <dbReference type="ARBA" id="ARBA00022692"/>
    </source>
</evidence>
<dbReference type="PANTHER" id="PTHR33507">
    <property type="entry name" value="INNER MEMBRANE PROTEIN YBBJ"/>
    <property type="match status" value="1"/>
</dbReference>
<dbReference type="HOGENOM" id="CLU_024619_1_0_7"/>
<dbReference type="RefSeq" id="WP_015335620.1">
    <property type="nucleotide sequence ID" value="NC_020055.1"/>
</dbReference>
<feature type="transmembrane region" description="Helical" evidence="5">
    <location>
        <begin position="239"/>
        <end position="262"/>
    </location>
</feature>
<comment type="subcellular location">
    <subcellularLocation>
        <location evidence="1">Membrane</location>
        <topology evidence="1">Multi-pass membrane protein</topology>
    </subcellularLocation>
</comment>
<gene>
    <name evidence="9" type="ORF">DESAM_20728</name>
</gene>
<dbReference type="eggNOG" id="COG1030">
    <property type="taxonomic scope" value="Bacteria"/>
</dbReference>
<dbReference type="Gene3D" id="3.90.226.10">
    <property type="entry name" value="2-enoyl-CoA Hydratase, Chain A, domain 1"/>
    <property type="match status" value="1"/>
</dbReference>
<accession>L0RA04</accession>
<protein>
    <submittedName>
        <fullName evidence="9">Uncharacterized protein</fullName>
    </submittedName>
</protein>
<dbReference type="CDD" id="cd07020">
    <property type="entry name" value="Clp_protease_NfeD_1"/>
    <property type="match status" value="1"/>
</dbReference>
<dbReference type="InterPro" id="IPR052165">
    <property type="entry name" value="Membrane_assoc_protease"/>
</dbReference>
<evidence type="ECO:0000259" key="6">
    <source>
        <dbReference type="Pfam" id="PF01957"/>
    </source>
</evidence>
<dbReference type="SUPFAM" id="SSF141322">
    <property type="entry name" value="NfeD domain-like"/>
    <property type="match status" value="1"/>
</dbReference>
<keyword evidence="10" id="KW-1185">Reference proteome</keyword>
<dbReference type="Pfam" id="PF24961">
    <property type="entry name" value="NfeD_membrane"/>
    <property type="match status" value="1"/>
</dbReference>
<organism evidence="9 10">
    <name type="scientific">Maridesulfovibrio hydrothermalis AM13 = DSM 14728</name>
    <dbReference type="NCBI Taxonomy" id="1121451"/>
    <lineage>
        <taxon>Bacteria</taxon>
        <taxon>Pseudomonadati</taxon>
        <taxon>Thermodesulfobacteriota</taxon>
        <taxon>Desulfovibrionia</taxon>
        <taxon>Desulfovibrionales</taxon>
        <taxon>Desulfovibrionaceae</taxon>
        <taxon>Maridesulfovibrio</taxon>
    </lineage>
</organism>
<evidence type="ECO:0000256" key="3">
    <source>
        <dbReference type="ARBA" id="ARBA00022989"/>
    </source>
</evidence>
<evidence type="ECO:0000313" key="9">
    <source>
        <dbReference type="EMBL" id="CCO23015.1"/>
    </source>
</evidence>
<evidence type="ECO:0000259" key="8">
    <source>
        <dbReference type="Pfam" id="PF25145"/>
    </source>
</evidence>
<dbReference type="PATRIC" id="fig|1121451.3.peg.989"/>
<dbReference type="SUPFAM" id="SSF52096">
    <property type="entry name" value="ClpP/crotonase"/>
    <property type="match status" value="1"/>
</dbReference>
<keyword evidence="3 5" id="KW-1133">Transmembrane helix</keyword>
<evidence type="ECO:0000259" key="7">
    <source>
        <dbReference type="Pfam" id="PF24961"/>
    </source>
</evidence>
<reference evidence="9 10" key="1">
    <citation type="submission" date="2012-10" db="EMBL/GenBank/DDBJ databases">
        <authorList>
            <person name="Genoscope - CEA"/>
        </authorList>
    </citation>
    <scope>NUCLEOTIDE SEQUENCE [LARGE SCALE GENOMIC DNA]</scope>
    <source>
        <strain evidence="10">AM13 / DSM 14728</strain>
    </source>
</reference>
<evidence type="ECO:0000313" key="10">
    <source>
        <dbReference type="Proteomes" id="UP000010808"/>
    </source>
</evidence>
<dbReference type="InterPro" id="IPR002810">
    <property type="entry name" value="NfeD-like_C"/>
</dbReference>
<keyword evidence="4 5" id="KW-0472">Membrane</keyword>